<keyword evidence="4" id="KW-0479">Metal-binding</keyword>
<dbReference type="EMBL" id="JBHUFB010000010">
    <property type="protein sequence ID" value="MFD1812997.1"/>
    <property type="molecule type" value="Genomic_DNA"/>
</dbReference>
<dbReference type="RefSeq" id="WP_378485502.1">
    <property type="nucleotide sequence ID" value="NZ_JBHUFB010000010.1"/>
</dbReference>
<comment type="cofactor">
    <cofactor evidence="1">
        <name>heme</name>
        <dbReference type="ChEBI" id="CHEBI:30413"/>
    </cofactor>
</comment>
<comment type="similarity">
    <text evidence="2">Belongs to the cytochrome P450 family.</text>
</comment>
<dbReference type="InterPro" id="IPR002397">
    <property type="entry name" value="Cyt_P450_B"/>
</dbReference>
<dbReference type="Proteomes" id="UP001597286">
    <property type="component" value="Unassembled WGS sequence"/>
</dbReference>
<evidence type="ECO:0000256" key="5">
    <source>
        <dbReference type="ARBA" id="ARBA00023002"/>
    </source>
</evidence>
<dbReference type="CDD" id="cd11033">
    <property type="entry name" value="CYP142-like"/>
    <property type="match status" value="1"/>
</dbReference>
<keyword evidence="7" id="KW-0503">Monooxygenase</keyword>
<sequence length="452" mass="50237">MSTEPRERTVTRETTARTSSAAHFDPEPTYDFTSPDAYTDGVPYGRFAAMRRTAPVWWNPQPPDVGGFKDSGFWVVTRHEDVREVSRDSATYSSWLGGALVRLNDDISETDFEMQRLIMLNKDAPEHTRLRKLVARGFTPRAIERLREALRSRAEHIVAEAAATGGGDFVTQVACELPLQAIAELIGVPQEDRGKLFDWSNEMIGGEDPEYDVDPLAATAEMLGYAYRMAEDRRRCPADDIATTLIQPDTDGTELTPDEFGFFVLLLAVAGNETTRNAITHGMIAFLDHPDQWELFKSQRPATAADEIVRWATPVTTFQRTATTDTTLGGQQIKAGDRVLMFYASANFDEDVFEDPTRFDILRDPNPHLGFGGSGAHYCLGANLARMEIDLIFNAIADRMPDITRLGDPVRLRSGWLNGIKHLPVGYGSGCPRTVERGLPSAARRTSPEPPR</sequence>
<evidence type="ECO:0000256" key="1">
    <source>
        <dbReference type="ARBA" id="ARBA00001971"/>
    </source>
</evidence>
<keyword evidence="5" id="KW-0560">Oxidoreductase</keyword>
<dbReference type="PANTHER" id="PTHR46696">
    <property type="entry name" value="P450, PUTATIVE (EUROFUNG)-RELATED"/>
    <property type="match status" value="1"/>
</dbReference>
<keyword evidence="3" id="KW-0349">Heme</keyword>
<evidence type="ECO:0000256" key="7">
    <source>
        <dbReference type="ARBA" id="ARBA00023033"/>
    </source>
</evidence>
<accession>A0ABW4P5P2</accession>
<feature type="compositionally biased region" description="Basic and acidic residues" evidence="8">
    <location>
        <begin position="1"/>
        <end position="15"/>
    </location>
</feature>
<evidence type="ECO:0000256" key="2">
    <source>
        <dbReference type="ARBA" id="ARBA00010617"/>
    </source>
</evidence>
<evidence type="ECO:0000256" key="6">
    <source>
        <dbReference type="ARBA" id="ARBA00023004"/>
    </source>
</evidence>
<dbReference type="PRINTS" id="PR00359">
    <property type="entry name" value="BP450"/>
</dbReference>
<dbReference type="SUPFAM" id="SSF48264">
    <property type="entry name" value="Cytochrome P450"/>
    <property type="match status" value="1"/>
</dbReference>
<dbReference type="Gene3D" id="1.10.630.10">
    <property type="entry name" value="Cytochrome P450"/>
    <property type="match status" value="1"/>
</dbReference>
<name>A0ABW4P5P2_9NOCA</name>
<dbReference type="InterPro" id="IPR001128">
    <property type="entry name" value="Cyt_P450"/>
</dbReference>
<gene>
    <name evidence="9" type="ORF">ACFSJG_12280</name>
</gene>
<dbReference type="Pfam" id="PF00067">
    <property type="entry name" value="p450"/>
    <property type="match status" value="1"/>
</dbReference>
<dbReference type="InterPro" id="IPR036396">
    <property type="entry name" value="Cyt_P450_sf"/>
</dbReference>
<evidence type="ECO:0000313" key="9">
    <source>
        <dbReference type="EMBL" id="MFD1812997.1"/>
    </source>
</evidence>
<comment type="caution">
    <text evidence="9">The sequence shown here is derived from an EMBL/GenBank/DDBJ whole genome shotgun (WGS) entry which is preliminary data.</text>
</comment>
<keyword evidence="6" id="KW-0408">Iron</keyword>
<evidence type="ECO:0000256" key="3">
    <source>
        <dbReference type="ARBA" id="ARBA00022617"/>
    </source>
</evidence>
<reference evidence="10" key="1">
    <citation type="journal article" date="2019" name="Int. J. Syst. Evol. Microbiol.">
        <title>The Global Catalogue of Microorganisms (GCM) 10K type strain sequencing project: providing services to taxonomists for standard genome sequencing and annotation.</title>
        <authorList>
            <consortium name="The Broad Institute Genomics Platform"/>
            <consortium name="The Broad Institute Genome Sequencing Center for Infectious Disease"/>
            <person name="Wu L."/>
            <person name="Ma J."/>
        </authorList>
    </citation>
    <scope>NUCLEOTIDE SEQUENCE [LARGE SCALE GENOMIC DNA]</scope>
    <source>
        <strain evidence="10">DT72</strain>
    </source>
</reference>
<evidence type="ECO:0000256" key="4">
    <source>
        <dbReference type="ARBA" id="ARBA00022723"/>
    </source>
</evidence>
<proteinExistence type="inferred from homology"/>
<keyword evidence="10" id="KW-1185">Reference proteome</keyword>
<evidence type="ECO:0000256" key="8">
    <source>
        <dbReference type="SAM" id="MobiDB-lite"/>
    </source>
</evidence>
<protein>
    <submittedName>
        <fullName evidence="9">Cytochrome P450</fullName>
    </submittedName>
</protein>
<evidence type="ECO:0000313" key="10">
    <source>
        <dbReference type="Proteomes" id="UP001597286"/>
    </source>
</evidence>
<organism evidence="9 10">
    <name type="scientific">Rhodococcus gannanensis</name>
    <dbReference type="NCBI Taxonomy" id="1960308"/>
    <lineage>
        <taxon>Bacteria</taxon>
        <taxon>Bacillati</taxon>
        <taxon>Actinomycetota</taxon>
        <taxon>Actinomycetes</taxon>
        <taxon>Mycobacteriales</taxon>
        <taxon>Nocardiaceae</taxon>
        <taxon>Rhodococcus</taxon>
    </lineage>
</organism>
<feature type="region of interest" description="Disordered" evidence="8">
    <location>
        <begin position="1"/>
        <end position="35"/>
    </location>
</feature>
<dbReference type="PANTHER" id="PTHR46696:SF4">
    <property type="entry name" value="BIOTIN BIOSYNTHESIS CYTOCHROME P450"/>
    <property type="match status" value="1"/>
</dbReference>